<gene>
    <name evidence="1" type="ORF">C9I99_14240</name>
</gene>
<evidence type="ECO:0000313" key="2">
    <source>
        <dbReference type="Proteomes" id="UP000241222"/>
    </source>
</evidence>
<name>A0A2T3IXT9_9GAMM</name>
<dbReference type="EMBL" id="PYMH01000006">
    <property type="protein sequence ID" value="PSU33341.1"/>
    <property type="molecule type" value="Genomic_DNA"/>
</dbReference>
<evidence type="ECO:0000313" key="1">
    <source>
        <dbReference type="EMBL" id="PSU33341.1"/>
    </source>
</evidence>
<keyword evidence="2" id="KW-1185">Reference proteome</keyword>
<dbReference type="AlphaFoldDB" id="A0A2T3IXT9"/>
<dbReference type="Proteomes" id="UP000241222">
    <property type="component" value="Unassembled WGS sequence"/>
</dbReference>
<comment type="caution">
    <text evidence="1">The sequence shown here is derived from an EMBL/GenBank/DDBJ whole genome shotgun (WGS) entry which is preliminary data.</text>
</comment>
<organism evidence="1 2">
    <name type="scientific">Photobacterium lutimaris</name>
    <dbReference type="NCBI Taxonomy" id="388278"/>
    <lineage>
        <taxon>Bacteria</taxon>
        <taxon>Pseudomonadati</taxon>
        <taxon>Pseudomonadota</taxon>
        <taxon>Gammaproteobacteria</taxon>
        <taxon>Vibrionales</taxon>
        <taxon>Vibrionaceae</taxon>
        <taxon>Photobacterium</taxon>
    </lineage>
</organism>
<sequence length="60" mass="6886">MVGEKIQIICEVAINSLKRVLTSTDFESLRAKMHTKIVKKAEAYYKNKLGKPKKPQSHQE</sequence>
<accession>A0A2T3IXT9</accession>
<reference evidence="1 2" key="1">
    <citation type="submission" date="2018-03" db="EMBL/GenBank/DDBJ databases">
        <title>Whole genome sequencing of Histamine producing bacteria.</title>
        <authorList>
            <person name="Butler K."/>
        </authorList>
    </citation>
    <scope>NUCLEOTIDE SEQUENCE [LARGE SCALE GENOMIC DNA]</scope>
    <source>
        <strain evidence="1 2">JCM 13586</strain>
    </source>
</reference>
<proteinExistence type="predicted"/>
<protein>
    <submittedName>
        <fullName evidence="1">Uncharacterized protein</fullName>
    </submittedName>
</protein>